<dbReference type="PATRIC" id="fig|1076.23.peg.182"/>
<dbReference type="InterPro" id="IPR017768">
    <property type="entry name" value="AcpA"/>
</dbReference>
<dbReference type="GO" id="GO:0003993">
    <property type="term" value="F:acid phosphatase activity"/>
    <property type="evidence" value="ECO:0007669"/>
    <property type="project" value="InterPro"/>
</dbReference>
<organism evidence="4 5">
    <name type="scientific">Rhodopseudomonas palustris</name>
    <dbReference type="NCBI Taxonomy" id="1076"/>
    <lineage>
        <taxon>Bacteria</taxon>
        <taxon>Pseudomonadati</taxon>
        <taxon>Pseudomonadota</taxon>
        <taxon>Alphaproteobacteria</taxon>
        <taxon>Hyphomicrobiales</taxon>
        <taxon>Nitrobacteraceae</taxon>
        <taxon>Rhodopseudomonas</taxon>
    </lineage>
</organism>
<dbReference type="Pfam" id="PF04185">
    <property type="entry name" value="Phosphoesterase"/>
    <property type="match status" value="1"/>
</dbReference>
<accession>A0A0D7F2D3</accession>
<feature type="compositionally biased region" description="Polar residues" evidence="2">
    <location>
        <begin position="256"/>
        <end position="266"/>
    </location>
</feature>
<dbReference type="Proteomes" id="UP000032515">
    <property type="component" value="Unassembled WGS sequence"/>
</dbReference>
<dbReference type="InterPro" id="IPR007312">
    <property type="entry name" value="Phosphoesterase"/>
</dbReference>
<gene>
    <name evidence="4" type="ORF">OO17_05360</name>
</gene>
<dbReference type="OrthoDB" id="9770871at2"/>
<dbReference type="AlphaFoldDB" id="A0A0D7F2D3"/>
<name>A0A0D7F2D3_RHOPL</name>
<evidence type="ECO:0000256" key="1">
    <source>
        <dbReference type="ARBA" id="ARBA00022801"/>
    </source>
</evidence>
<proteinExistence type="predicted"/>
<feature type="region of interest" description="Disordered" evidence="2">
    <location>
        <begin position="256"/>
        <end position="284"/>
    </location>
</feature>
<feature type="chain" id="PRO_5002320235" evidence="3">
    <location>
        <begin position="23"/>
        <end position="506"/>
    </location>
</feature>
<dbReference type="EMBL" id="JXXE01000099">
    <property type="protein sequence ID" value="KIZ47248.1"/>
    <property type="molecule type" value="Genomic_DNA"/>
</dbReference>
<reference evidence="4 5" key="1">
    <citation type="submission" date="2014-11" db="EMBL/GenBank/DDBJ databases">
        <title>Genomics and ecophysiology of heterotrophic nitrogen fixing bacteria isolated from estuarine surface water.</title>
        <authorList>
            <person name="Bentzon-Tilia M."/>
            <person name="Severin I."/>
            <person name="Hansen L.H."/>
            <person name="Riemann L."/>
        </authorList>
    </citation>
    <scope>NUCLEOTIDE SEQUENCE [LARGE SCALE GENOMIC DNA]</scope>
    <source>
        <strain evidence="4 5">BAL398</strain>
    </source>
</reference>
<evidence type="ECO:0000313" key="5">
    <source>
        <dbReference type="Proteomes" id="UP000032515"/>
    </source>
</evidence>
<dbReference type="Gene3D" id="3.40.720.10">
    <property type="entry name" value="Alkaline Phosphatase, subunit A"/>
    <property type="match status" value="2"/>
</dbReference>
<keyword evidence="1" id="KW-0378">Hydrolase</keyword>
<protein>
    <submittedName>
        <fullName evidence="4">Acid phosphatase</fullName>
    </submittedName>
</protein>
<evidence type="ECO:0000313" key="4">
    <source>
        <dbReference type="EMBL" id="KIZ47248.1"/>
    </source>
</evidence>
<dbReference type="SUPFAM" id="SSF53649">
    <property type="entry name" value="Alkaline phosphatase-like"/>
    <property type="match status" value="1"/>
</dbReference>
<dbReference type="CDD" id="cd16013">
    <property type="entry name" value="AcpA"/>
    <property type="match status" value="1"/>
</dbReference>
<dbReference type="PANTHER" id="PTHR31956">
    <property type="entry name" value="NON-SPECIFIC PHOSPHOLIPASE C4-RELATED"/>
    <property type="match status" value="1"/>
</dbReference>
<keyword evidence="3" id="KW-0732">Signal</keyword>
<dbReference type="InterPro" id="IPR017850">
    <property type="entry name" value="Alkaline_phosphatase_core_sf"/>
</dbReference>
<evidence type="ECO:0000256" key="3">
    <source>
        <dbReference type="SAM" id="SignalP"/>
    </source>
</evidence>
<comment type="caution">
    <text evidence="4">The sequence shown here is derived from an EMBL/GenBank/DDBJ whole genome shotgun (WGS) entry which is preliminary data.</text>
</comment>
<evidence type="ECO:0000256" key="2">
    <source>
        <dbReference type="SAM" id="MobiDB-lite"/>
    </source>
</evidence>
<dbReference type="PANTHER" id="PTHR31956:SF1">
    <property type="entry name" value="NON-SPECIFIC PHOSPHOLIPASE C1"/>
    <property type="match status" value="1"/>
</dbReference>
<feature type="signal peptide" evidence="3">
    <location>
        <begin position="1"/>
        <end position="22"/>
    </location>
</feature>
<sequence length="506" mass="54736">MQSVVLSAALALPAVWGQPATAQTSGIKAIDTVVVIYAENRSFDNLYGYFPGANGLQNVTPDQYVQLDRDGTPLKTLPPVWNGLTAKGVTPVVTEAQTELMPNRPFAIDDPKSLATPLGVVTHDLWHLFFQNQMQIDGGKNDKFAAYADAGGLVMGHYDGSKLPLWNIAREYVLADNFFQGAFGGSFLNHFQLVCACVPKYPDADKSPAKGLIAAVEPDGVSLTLAANSPKSAMDGIPKFVNNGQISPDFYAVNTMQPPYQPSNNKPAKDGDPRFADPAAPNTLPPQHETTIGELLSQKGVSWAWYAGAWQATLDGNRGKPVPNFQFHHQPFNFFDTYAPGTSARAEHLRDGGMNGEVLIKDIDAGKLPAVTFYKPQGNLNEHPGYTDVQSGDAHIADIIAHLQKSPQWDHMLVVVTYDENGGFWDHVAPPKADRWGPGSRIPTLIVSPLAKKGAVDHTFYDTTSILRFITKRFELPVLPGLVARDAALKAHGQPPLGDLTAALAP</sequence>
<dbReference type="NCBIfam" id="TIGR03397">
    <property type="entry name" value="acid_phos_Burk"/>
    <property type="match status" value="1"/>
</dbReference>